<evidence type="ECO:0000259" key="7">
    <source>
        <dbReference type="PROSITE" id="PS50240"/>
    </source>
</evidence>
<dbReference type="Gene3D" id="2.130.10.130">
    <property type="entry name" value="Integrin alpha, N-terminal"/>
    <property type="match status" value="1"/>
</dbReference>
<evidence type="ECO:0000256" key="1">
    <source>
        <dbReference type="ARBA" id="ARBA00007664"/>
    </source>
</evidence>
<gene>
    <name evidence="8" type="ORF">DEJ50_10755</name>
</gene>
<dbReference type="InterPro" id="IPR018114">
    <property type="entry name" value="TRYPSIN_HIS"/>
</dbReference>
<dbReference type="InterPro" id="IPR033116">
    <property type="entry name" value="TRYPSIN_SER"/>
</dbReference>
<keyword evidence="4" id="KW-0378">Hydrolase</keyword>
<evidence type="ECO:0000256" key="2">
    <source>
        <dbReference type="ARBA" id="ARBA00022729"/>
    </source>
</evidence>
<dbReference type="Gene3D" id="2.40.10.10">
    <property type="entry name" value="Trypsin-like serine proteases"/>
    <property type="match status" value="1"/>
</dbReference>
<dbReference type="InterPro" id="IPR028994">
    <property type="entry name" value="Integrin_alpha_N"/>
</dbReference>
<dbReference type="PANTHER" id="PTHR24276">
    <property type="entry name" value="POLYSERASE-RELATED"/>
    <property type="match status" value="1"/>
</dbReference>
<comment type="similarity">
    <text evidence="1">Belongs to the peptidase S1 family.</text>
</comment>
<dbReference type="InterPro" id="IPR013517">
    <property type="entry name" value="FG-GAP"/>
</dbReference>
<dbReference type="PRINTS" id="PR00722">
    <property type="entry name" value="CHYMOTRYPSIN"/>
</dbReference>
<dbReference type="GO" id="GO:0004252">
    <property type="term" value="F:serine-type endopeptidase activity"/>
    <property type="evidence" value="ECO:0007669"/>
    <property type="project" value="InterPro"/>
</dbReference>
<organism evidence="8 9">
    <name type="scientific">Streptomyces venezuelae</name>
    <dbReference type="NCBI Taxonomy" id="54571"/>
    <lineage>
        <taxon>Bacteria</taxon>
        <taxon>Bacillati</taxon>
        <taxon>Actinomycetota</taxon>
        <taxon>Actinomycetes</taxon>
        <taxon>Kitasatosporales</taxon>
        <taxon>Streptomycetaceae</taxon>
        <taxon>Streptomyces</taxon>
    </lineage>
</organism>
<dbReference type="SUPFAM" id="SSF50494">
    <property type="entry name" value="Trypsin-like serine proteases"/>
    <property type="match status" value="1"/>
</dbReference>
<dbReference type="PROSITE" id="PS00135">
    <property type="entry name" value="TRYPSIN_SER"/>
    <property type="match status" value="1"/>
</dbReference>
<keyword evidence="3" id="KW-1015">Disulfide bond</keyword>
<dbReference type="InterPro" id="IPR001314">
    <property type="entry name" value="Peptidase_S1A"/>
</dbReference>
<reference evidence="8 9" key="1">
    <citation type="submission" date="2018-05" db="EMBL/GenBank/DDBJ databases">
        <title>Streptomyces venezuelae.</title>
        <authorList>
            <person name="Kim W."/>
            <person name="Lee N."/>
            <person name="Cho B.-K."/>
        </authorList>
    </citation>
    <scope>NUCLEOTIDE SEQUENCE [LARGE SCALE GENOMIC DNA]</scope>
    <source>
        <strain evidence="8 9">ATCC 21782</strain>
    </source>
</reference>
<evidence type="ECO:0000256" key="4">
    <source>
        <dbReference type="RuleBase" id="RU363034"/>
    </source>
</evidence>
<proteinExistence type="inferred from homology"/>
<dbReference type="OrthoDB" id="1496095at2"/>
<sequence>MHIGTSRLAVPVAVSVLALFGTGLTATGAQAASQPVPTKRELGERVAKSMTADQAKRTVSKTPAPAPKPSGPQQAAPMIIGGTGETIANAPWMAQLHYLDNRNTTDRSDDEAFFCGGTVVAPTKILTAAHCVEGLDWTLDSVVVVGATKLPTTDASQVTNWHGGTPVTVSRQWLHSGYDTVRTDNDVAVLTLSQPVDVKPLPMARSTDTGLYQAGQYADAYGWGRYTSTSQALSPSLKRVGMPLVSDQTCAQFWGSNLVPNHMVCAGQPATGSDSGTNTACNGDSGGPLVRNGRLIGVVSWGVDGCVYKGAYGVYAKASTYSGAIRARVNDTDWNKDGKADMLARRASDGTLFPFHSLTGRLSWQAAVPGDYRSTNLAVQTDLDRDGVQDIVRRTTAGDLFWTHQVTGKGWQDTKLTGGWQTRRAFVAPGDVTGDDLPDLLSVYDSGKLIIHPGDGRGGFAPEVDAGPGWQTYQNLVGHGDFNRDGKADLLARTAAGAVYLYKGTGNAGLKAFEPRVQVTTLGKTYSRFATPGDVNNDGTPDLLAREGDVLWLFPGTGNVTGVSGPTFGSRQHYGTAWGQFDLFG</sequence>
<dbReference type="PANTHER" id="PTHR24276:SF98">
    <property type="entry name" value="FI18310P1-RELATED"/>
    <property type="match status" value="1"/>
</dbReference>
<dbReference type="AlphaFoldDB" id="A0A5P2CZA4"/>
<feature type="signal peptide" evidence="6">
    <location>
        <begin position="1"/>
        <end position="31"/>
    </location>
</feature>
<evidence type="ECO:0000313" key="9">
    <source>
        <dbReference type="Proteomes" id="UP000325211"/>
    </source>
</evidence>
<evidence type="ECO:0000256" key="5">
    <source>
        <dbReference type="SAM" id="MobiDB-lite"/>
    </source>
</evidence>
<dbReference type="InterPro" id="IPR001254">
    <property type="entry name" value="Trypsin_dom"/>
</dbReference>
<dbReference type="RefSeq" id="WP_150207338.1">
    <property type="nucleotide sequence ID" value="NZ_CP029190.1"/>
</dbReference>
<dbReference type="SMART" id="SM00020">
    <property type="entry name" value="Tryp_SPc"/>
    <property type="match status" value="1"/>
</dbReference>
<accession>A0A5P2CZA4</accession>
<dbReference type="Pfam" id="PF13517">
    <property type="entry name" value="FG-GAP_3"/>
    <property type="match status" value="1"/>
</dbReference>
<dbReference type="PROSITE" id="PS00134">
    <property type="entry name" value="TRYPSIN_HIS"/>
    <property type="match status" value="1"/>
</dbReference>
<keyword evidence="4" id="KW-0720">Serine protease</keyword>
<dbReference type="PROSITE" id="PS50240">
    <property type="entry name" value="TRYPSIN_DOM"/>
    <property type="match status" value="1"/>
</dbReference>
<keyword evidence="2 6" id="KW-0732">Signal</keyword>
<dbReference type="CDD" id="cd00190">
    <property type="entry name" value="Tryp_SPc"/>
    <property type="match status" value="1"/>
</dbReference>
<feature type="chain" id="PRO_5025055480" evidence="6">
    <location>
        <begin position="32"/>
        <end position="585"/>
    </location>
</feature>
<dbReference type="InterPro" id="IPR043504">
    <property type="entry name" value="Peptidase_S1_PA_chymotrypsin"/>
</dbReference>
<evidence type="ECO:0000256" key="3">
    <source>
        <dbReference type="ARBA" id="ARBA00023157"/>
    </source>
</evidence>
<dbReference type="SUPFAM" id="SSF69318">
    <property type="entry name" value="Integrin alpha N-terminal domain"/>
    <property type="match status" value="1"/>
</dbReference>
<evidence type="ECO:0000256" key="6">
    <source>
        <dbReference type="SAM" id="SignalP"/>
    </source>
</evidence>
<keyword evidence="4 8" id="KW-0645">Protease</keyword>
<dbReference type="Pfam" id="PF00089">
    <property type="entry name" value="Trypsin"/>
    <property type="match status" value="1"/>
</dbReference>
<feature type="domain" description="Peptidase S1" evidence="7">
    <location>
        <begin position="79"/>
        <end position="340"/>
    </location>
</feature>
<dbReference type="InterPro" id="IPR009003">
    <property type="entry name" value="Peptidase_S1_PA"/>
</dbReference>
<feature type="region of interest" description="Disordered" evidence="5">
    <location>
        <begin position="28"/>
        <end position="74"/>
    </location>
</feature>
<dbReference type="GO" id="GO:0006508">
    <property type="term" value="P:proteolysis"/>
    <property type="evidence" value="ECO:0007669"/>
    <property type="project" value="UniProtKB-KW"/>
</dbReference>
<dbReference type="EMBL" id="CP029190">
    <property type="protein sequence ID" value="QES48226.1"/>
    <property type="molecule type" value="Genomic_DNA"/>
</dbReference>
<dbReference type="InterPro" id="IPR050430">
    <property type="entry name" value="Peptidase_S1"/>
</dbReference>
<protein>
    <submittedName>
        <fullName evidence="8">Serine protease</fullName>
    </submittedName>
</protein>
<dbReference type="Proteomes" id="UP000325211">
    <property type="component" value="Chromosome"/>
</dbReference>
<evidence type="ECO:0000313" key="8">
    <source>
        <dbReference type="EMBL" id="QES48226.1"/>
    </source>
</evidence>
<name>A0A5P2CZA4_STRVZ</name>
<feature type="compositionally biased region" description="Basic and acidic residues" evidence="5">
    <location>
        <begin position="38"/>
        <end position="47"/>
    </location>
</feature>